<evidence type="ECO:0000313" key="3">
    <source>
        <dbReference type="Proteomes" id="UP000654918"/>
    </source>
</evidence>
<evidence type="ECO:0000313" key="2">
    <source>
        <dbReference type="EMBL" id="KAF6806143.1"/>
    </source>
</evidence>
<comment type="caution">
    <text evidence="2">The sequence shown here is derived from an EMBL/GenBank/DDBJ whole genome shotgun (WGS) entry which is preliminary data.</text>
</comment>
<dbReference type="Proteomes" id="UP000654918">
    <property type="component" value="Unassembled WGS sequence"/>
</dbReference>
<accession>A0A8H6J4E7</accession>
<reference evidence="2" key="1">
    <citation type="journal article" date="2020" name="Phytopathology">
        <title>Genome Sequence Resources of Colletotrichum truncatum, C. plurivorum, C. musicola, and C. sojae: Four Species Pathogenic to Soybean (Glycine max).</title>
        <authorList>
            <person name="Rogerio F."/>
            <person name="Boufleur T.R."/>
            <person name="Ciampi-Guillardi M."/>
            <person name="Sukno S.A."/>
            <person name="Thon M.R."/>
            <person name="Massola Junior N.S."/>
            <person name="Baroncelli R."/>
        </authorList>
    </citation>
    <scope>NUCLEOTIDE SEQUENCE</scope>
    <source>
        <strain evidence="2">LFN00145</strain>
    </source>
</reference>
<evidence type="ECO:0000256" key="1">
    <source>
        <dbReference type="SAM" id="SignalP"/>
    </source>
</evidence>
<sequence length="265" mass="28560">MQLSAIVTVVALCLAQTVSAACQAREVPCNSESACQGLAGSFPCPSKTQPDRATCSFALSSPDNGQTFVKTGVSMLRRLIAWRSYTPPRPRAGWPGLFDRPEGVSSESLGSMTPAAYPETPRKVLYLLKYSPSELVDQSWSQNFAQGYWIAQSTTPGSTIPPRETGLLAAVHDTERAHVASGLRATATATGPVDVAFQTGWMCRIGWDLMFDGVRRDFLVTMSEMQAGTSGKPRTTCPIRALQSTKPGYDVSCRPWTASSTVARI</sequence>
<protein>
    <submittedName>
        <fullName evidence="2">Uncharacterized protein</fullName>
    </submittedName>
</protein>
<proteinExistence type="predicted"/>
<feature type="signal peptide" evidence="1">
    <location>
        <begin position="1"/>
        <end position="20"/>
    </location>
</feature>
<feature type="non-terminal residue" evidence="2">
    <location>
        <position position="1"/>
    </location>
</feature>
<keyword evidence="3" id="KW-1185">Reference proteome</keyword>
<gene>
    <name evidence="2" type="ORF">CPLU01_15927</name>
</gene>
<feature type="chain" id="PRO_5033986836" evidence="1">
    <location>
        <begin position="21"/>
        <end position="265"/>
    </location>
</feature>
<name>A0A8H6J4E7_9PEZI</name>
<organism evidence="2 3">
    <name type="scientific">Colletotrichum plurivorum</name>
    <dbReference type="NCBI Taxonomy" id="2175906"/>
    <lineage>
        <taxon>Eukaryota</taxon>
        <taxon>Fungi</taxon>
        <taxon>Dikarya</taxon>
        <taxon>Ascomycota</taxon>
        <taxon>Pezizomycotina</taxon>
        <taxon>Sordariomycetes</taxon>
        <taxon>Hypocreomycetidae</taxon>
        <taxon>Glomerellales</taxon>
        <taxon>Glomerellaceae</taxon>
        <taxon>Colletotrichum</taxon>
        <taxon>Colletotrichum orchidearum species complex</taxon>
    </lineage>
</organism>
<keyword evidence="1" id="KW-0732">Signal</keyword>
<dbReference type="AlphaFoldDB" id="A0A8H6J4E7"/>
<dbReference type="EMBL" id="WIGO01000702">
    <property type="protein sequence ID" value="KAF6806143.1"/>
    <property type="molecule type" value="Genomic_DNA"/>
</dbReference>